<dbReference type="Gene3D" id="3.40.630.30">
    <property type="match status" value="1"/>
</dbReference>
<dbReference type="SUPFAM" id="SSF55729">
    <property type="entry name" value="Acyl-CoA N-acyltransferases (Nat)"/>
    <property type="match status" value="1"/>
</dbReference>
<sequence length="177" mass="20680">MLETIRFYLREFVQEDWKAVHTYASQEIVSQYQPWGPNSPQETKRYITDVLQQQLEQPRTGFTFAIVWKGTDRVIGAGELSAIDSTNRSGEIGYILHPDYWGQGIASDLALVLLKFGFEERRLHRIEARCDPQNMGSQRVLEKAGMVKEGRLRQNLRMNNGWRDSLLYGILEDEWKW</sequence>
<gene>
    <name evidence="5" type="ORF">QOZ98_002138</name>
</gene>
<evidence type="ECO:0000313" key="5">
    <source>
        <dbReference type="EMBL" id="MDQ0429310.1"/>
    </source>
</evidence>
<keyword evidence="6" id="KW-1185">Reference proteome</keyword>
<dbReference type="EMBL" id="JAUSWB010000005">
    <property type="protein sequence ID" value="MDQ0429310.1"/>
    <property type="molecule type" value="Genomic_DNA"/>
</dbReference>
<keyword evidence="1" id="KW-0808">Transferase</keyword>
<evidence type="ECO:0000256" key="3">
    <source>
        <dbReference type="ARBA" id="ARBA00038502"/>
    </source>
</evidence>
<keyword evidence="2" id="KW-0012">Acyltransferase</keyword>
<dbReference type="PANTHER" id="PTHR43792:SF8">
    <property type="entry name" value="[RIBOSOMAL PROTEIN US5]-ALANINE N-ACETYLTRANSFERASE"/>
    <property type="match status" value="1"/>
</dbReference>
<dbReference type="Proteomes" id="UP001241988">
    <property type="component" value="Unassembled WGS sequence"/>
</dbReference>
<accession>A0ABU0GXN1</accession>
<comment type="caution">
    <text evidence="5">The sequence shown here is derived from an EMBL/GenBank/DDBJ whole genome shotgun (WGS) entry which is preliminary data.</text>
</comment>
<evidence type="ECO:0000313" key="6">
    <source>
        <dbReference type="Proteomes" id="UP001241988"/>
    </source>
</evidence>
<dbReference type="InterPro" id="IPR000182">
    <property type="entry name" value="GNAT_dom"/>
</dbReference>
<comment type="similarity">
    <text evidence="3">Belongs to the acetyltransferase family. RimJ subfamily.</text>
</comment>
<dbReference type="InterPro" id="IPR016181">
    <property type="entry name" value="Acyl_CoA_acyltransferase"/>
</dbReference>
<protein>
    <submittedName>
        <fullName evidence="5">RimJ/RimL family protein N-acetyltransferase</fullName>
    </submittedName>
</protein>
<proteinExistence type="inferred from homology"/>
<name>A0ABU0GXN1_9BACL</name>
<evidence type="ECO:0000256" key="2">
    <source>
        <dbReference type="ARBA" id="ARBA00023315"/>
    </source>
</evidence>
<dbReference type="CDD" id="cd04301">
    <property type="entry name" value="NAT_SF"/>
    <property type="match status" value="1"/>
</dbReference>
<dbReference type="RefSeq" id="WP_308787408.1">
    <property type="nucleotide sequence ID" value="NZ_JAUSWB010000005.1"/>
</dbReference>
<dbReference type="Pfam" id="PF13302">
    <property type="entry name" value="Acetyltransf_3"/>
    <property type="match status" value="1"/>
</dbReference>
<dbReference type="InterPro" id="IPR051531">
    <property type="entry name" value="N-acetyltransferase"/>
</dbReference>
<reference evidence="5 6" key="1">
    <citation type="submission" date="2023-07" db="EMBL/GenBank/DDBJ databases">
        <title>Genomic Encyclopedia of Type Strains, Phase IV (KMG-IV): sequencing the most valuable type-strain genomes for metagenomic binning, comparative biology and taxonomic classification.</title>
        <authorList>
            <person name="Goeker M."/>
        </authorList>
    </citation>
    <scope>NUCLEOTIDE SEQUENCE [LARGE SCALE GENOMIC DNA]</scope>
    <source>
        <strain evidence="5 6">DSM 16419</strain>
    </source>
</reference>
<dbReference type="PANTHER" id="PTHR43792">
    <property type="entry name" value="GNAT FAMILY, PUTATIVE (AFU_ORTHOLOGUE AFUA_3G00765)-RELATED-RELATED"/>
    <property type="match status" value="1"/>
</dbReference>
<organism evidence="5 6">
    <name type="scientific">Planomicrobium stackebrandtii</name>
    <dbReference type="NCBI Taxonomy" id="253160"/>
    <lineage>
        <taxon>Bacteria</taxon>
        <taxon>Bacillati</taxon>
        <taxon>Bacillota</taxon>
        <taxon>Bacilli</taxon>
        <taxon>Bacillales</taxon>
        <taxon>Caryophanaceae</taxon>
        <taxon>Planomicrobium</taxon>
    </lineage>
</organism>
<evidence type="ECO:0000259" key="4">
    <source>
        <dbReference type="PROSITE" id="PS51186"/>
    </source>
</evidence>
<dbReference type="PROSITE" id="PS51186">
    <property type="entry name" value="GNAT"/>
    <property type="match status" value="1"/>
</dbReference>
<evidence type="ECO:0000256" key="1">
    <source>
        <dbReference type="ARBA" id="ARBA00022679"/>
    </source>
</evidence>
<feature type="domain" description="N-acetyltransferase" evidence="4">
    <location>
        <begin position="7"/>
        <end position="169"/>
    </location>
</feature>